<reference evidence="10" key="1">
    <citation type="submission" date="2022-11" db="UniProtKB">
        <authorList>
            <consortium name="WormBaseParasite"/>
        </authorList>
    </citation>
    <scope>IDENTIFICATION</scope>
</reference>
<dbReference type="InterPro" id="IPR046347">
    <property type="entry name" value="bZIP_sf"/>
</dbReference>
<comment type="similarity">
    <text evidence="2">Belongs to the bZIP family. NFIL3 subfamily.</text>
</comment>
<evidence type="ECO:0000313" key="9">
    <source>
        <dbReference type="Proteomes" id="UP000887563"/>
    </source>
</evidence>
<keyword evidence="6" id="KW-0539">Nucleus</keyword>
<dbReference type="SMART" id="SM00338">
    <property type="entry name" value="BRLZ"/>
    <property type="match status" value="1"/>
</dbReference>
<feature type="domain" description="BZIP" evidence="8">
    <location>
        <begin position="111"/>
        <end position="169"/>
    </location>
</feature>
<evidence type="ECO:0000256" key="7">
    <source>
        <dbReference type="SAM" id="MobiDB-lite"/>
    </source>
</evidence>
<dbReference type="SUPFAM" id="SSF57959">
    <property type="entry name" value="Leucine zipper domain"/>
    <property type="match status" value="1"/>
</dbReference>
<name>A0A914LZ36_MELIC</name>
<evidence type="ECO:0000313" key="10">
    <source>
        <dbReference type="WBParaSite" id="Minc3s00968g19415"/>
    </source>
</evidence>
<dbReference type="InterPro" id="IPR040223">
    <property type="entry name" value="PAR_bZIP"/>
</dbReference>
<keyword evidence="3" id="KW-0805">Transcription regulation</keyword>
<dbReference type="Proteomes" id="UP000887563">
    <property type="component" value="Unplaced"/>
</dbReference>
<evidence type="ECO:0000256" key="5">
    <source>
        <dbReference type="ARBA" id="ARBA00023163"/>
    </source>
</evidence>
<evidence type="ECO:0000256" key="4">
    <source>
        <dbReference type="ARBA" id="ARBA00023125"/>
    </source>
</evidence>
<comment type="subcellular location">
    <subcellularLocation>
        <location evidence="1">Nucleus</location>
    </subcellularLocation>
</comment>
<evidence type="ECO:0000256" key="2">
    <source>
        <dbReference type="ARBA" id="ARBA00006079"/>
    </source>
</evidence>
<evidence type="ECO:0000259" key="8">
    <source>
        <dbReference type="PROSITE" id="PS50217"/>
    </source>
</evidence>
<keyword evidence="5" id="KW-0804">Transcription</keyword>
<feature type="region of interest" description="Disordered" evidence="7">
    <location>
        <begin position="90"/>
        <end position="139"/>
    </location>
</feature>
<dbReference type="GO" id="GO:0005634">
    <property type="term" value="C:nucleus"/>
    <property type="evidence" value="ECO:0007669"/>
    <property type="project" value="UniProtKB-SubCell"/>
</dbReference>
<evidence type="ECO:0000256" key="6">
    <source>
        <dbReference type="ARBA" id="ARBA00023242"/>
    </source>
</evidence>
<dbReference type="Gene3D" id="1.20.5.170">
    <property type="match status" value="1"/>
</dbReference>
<keyword evidence="4" id="KW-0238">DNA-binding</keyword>
<dbReference type="GO" id="GO:0000981">
    <property type="term" value="F:DNA-binding transcription factor activity, RNA polymerase II-specific"/>
    <property type="evidence" value="ECO:0007669"/>
    <property type="project" value="TreeGrafter"/>
</dbReference>
<dbReference type="Pfam" id="PF07716">
    <property type="entry name" value="bZIP_2"/>
    <property type="match status" value="1"/>
</dbReference>
<dbReference type="GO" id="GO:0000978">
    <property type="term" value="F:RNA polymerase II cis-regulatory region sequence-specific DNA binding"/>
    <property type="evidence" value="ECO:0007669"/>
    <property type="project" value="TreeGrafter"/>
</dbReference>
<dbReference type="WBParaSite" id="Minc3s00968g19415">
    <property type="protein sequence ID" value="Minc3s00968g19415"/>
    <property type="gene ID" value="Minc3s00968g19415"/>
</dbReference>
<dbReference type="PROSITE" id="PS50217">
    <property type="entry name" value="BZIP"/>
    <property type="match status" value="1"/>
</dbReference>
<keyword evidence="9" id="KW-1185">Reference proteome</keyword>
<feature type="compositionally biased region" description="Basic and acidic residues" evidence="7">
    <location>
        <begin position="105"/>
        <end position="139"/>
    </location>
</feature>
<accession>A0A914LZ36</accession>
<dbReference type="PANTHER" id="PTHR11988">
    <property type="entry name" value="THYROTROPH EMBRYONIC FACTOR RELATED"/>
    <property type="match status" value="1"/>
</dbReference>
<evidence type="ECO:0000256" key="1">
    <source>
        <dbReference type="ARBA" id="ARBA00004123"/>
    </source>
</evidence>
<proteinExistence type="inferred from homology"/>
<protein>
    <submittedName>
        <fullName evidence="10">BZIP domain-containing protein</fullName>
    </submittedName>
</protein>
<dbReference type="AlphaFoldDB" id="A0A914LZ36"/>
<dbReference type="InterPro" id="IPR004827">
    <property type="entry name" value="bZIP"/>
</dbReference>
<dbReference type="FunFam" id="1.20.5.170:FF:000025">
    <property type="entry name" value="nuclear factor interleukin-3-regulated protein-like"/>
    <property type="match status" value="1"/>
</dbReference>
<sequence length="182" mass="20630">MINMISGSATAQNLWFPDSGSLYASPSSVQSSSFASTQPSPAMMALKPETKIISSQYAIPNIPTFVSHSYQTQNLQKFVQSAFSAASEGGIGRIRSANKRPSKPVPDEKKDEAYKERRRKNNDSARRSRELRRRKEDEIQQRNNELERENARLRQEINVLRFEVLQLRQYCYGIVGATNVSN</sequence>
<organism evidence="9 10">
    <name type="scientific">Meloidogyne incognita</name>
    <name type="common">Southern root-knot nematode worm</name>
    <name type="synonym">Oxyuris incognita</name>
    <dbReference type="NCBI Taxonomy" id="6306"/>
    <lineage>
        <taxon>Eukaryota</taxon>
        <taxon>Metazoa</taxon>
        <taxon>Ecdysozoa</taxon>
        <taxon>Nematoda</taxon>
        <taxon>Chromadorea</taxon>
        <taxon>Rhabditida</taxon>
        <taxon>Tylenchina</taxon>
        <taxon>Tylenchomorpha</taxon>
        <taxon>Tylenchoidea</taxon>
        <taxon>Meloidogynidae</taxon>
        <taxon>Meloidogyninae</taxon>
        <taxon>Meloidogyne</taxon>
        <taxon>Meloidogyne incognita group</taxon>
    </lineage>
</organism>
<dbReference type="CDD" id="cd14695">
    <property type="entry name" value="bZIP_HLF"/>
    <property type="match status" value="1"/>
</dbReference>
<dbReference type="PANTHER" id="PTHR11988:SF27">
    <property type="entry name" value="GH27708P"/>
    <property type="match status" value="1"/>
</dbReference>
<evidence type="ECO:0000256" key="3">
    <source>
        <dbReference type="ARBA" id="ARBA00023015"/>
    </source>
</evidence>